<dbReference type="AlphaFoldDB" id="A0A7U5CV03"/>
<dbReference type="Gene3D" id="2.60.120.200">
    <property type="match status" value="1"/>
</dbReference>
<dbReference type="PANTHER" id="PTHR42812:SF12">
    <property type="entry name" value="BETA-XYLOSIDASE-RELATED"/>
    <property type="match status" value="1"/>
</dbReference>
<feature type="active site" description="Proton acceptor" evidence="4">
    <location>
        <position position="59"/>
    </location>
</feature>
<dbReference type="SUPFAM" id="SSF75005">
    <property type="entry name" value="Arabinanase/levansucrase/invertase"/>
    <property type="match status" value="1"/>
</dbReference>
<feature type="active site" description="Proton donor" evidence="4">
    <location>
        <position position="232"/>
    </location>
</feature>
<keyword evidence="10" id="KW-1185">Reference proteome</keyword>
<name>A0A7U5CV03_9SPHN</name>
<keyword evidence="3 6" id="KW-0326">Glycosidase</keyword>
<evidence type="ECO:0000256" key="6">
    <source>
        <dbReference type="RuleBase" id="RU361187"/>
    </source>
</evidence>
<reference evidence="9 10" key="2">
    <citation type="submission" date="2015-02" db="EMBL/GenBank/DDBJ databases">
        <title>The complete genome of Sphingomonas hengshuiensis sp. WHSC-8 isolated from soil of Hengshui Lake.</title>
        <authorList>
            <person name="Wei S."/>
            <person name="Guo J."/>
            <person name="Su C."/>
            <person name="Wu R."/>
            <person name="Zhang Z."/>
            <person name="Liang K."/>
            <person name="Li H."/>
            <person name="Wang T."/>
            <person name="Liu H."/>
            <person name="Zhang C."/>
            <person name="Li Z."/>
            <person name="Wang Q."/>
            <person name="Meng J."/>
        </authorList>
    </citation>
    <scope>NUCLEOTIDE SEQUENCE [LARGE SCALE GENOMIC DNA]</scope>
    <source>
        <strain evidence="9 10">WHSC-8</strain>
    </source>
</reference>
<reference evidence="9 10" key="1">
    <citation type="journal article" date="2015" name="Int. J. Syst. Evol. Microbiol.">
        <title>Sphingomonas hengshuiensis sp. nov., isolated from lake wetland.</title>
        <authorList>
            <person name="Wei S."/>
            <person name="Wang T."/>
            <person name="Liu H."/>
            <person name="Zhang C."/>
            <person name="Guo J."/>
            <person name="Wang Q."/>
            <person name="Liang K."/>
            <person name="Zhang Z."/>
        </authorList>
    </citation>
    <scope>NUCLEOTIDE SEQUENCE [LARGE SCALE GENOMIC DNA]</scope>
    <source>
        <strain evidence="9 10">WHSC-8</strain>
    </source>
</reference>
<keyword evidence="7" id="KW-0732">Signal</keyword>
<dbReference type="GO" id="GO:0004553">
    <property type="term" value="F:hydrolase activity, hydrolyzing O-glycosyl compounds"/>
    <property type="evidence" value="ECO:0007669"/>
    <property type="project" value="InterPro"/>
</dbReference>
<dbReference type="SUPFAM" id="SSF49899">
    <property type="entry name" value="Concanavalin A-like lectins/glucanases"/>
    <property type="match status" value="1"/>
</dbReference>
<dbReference type="Pfam" id="PF17851">
    <property type="entry name" value="GH43_C2"/>
    <property type="match status" value="1"/>
</dbReference>
<feature type="domain" description="Beta-xylosidase C-terminal Concanavalin A-like" evidence="8">
    <location>
        <begin position="376"/>
        <end position="556"/>
    </location>
</feature>
<dbReference type="InterPro" id="IPR051795">
    <property type="entry name" value="Glycosyl_Hydrlase_43"/>
</dbReference>
<dbReference type="EMBL" id="CP010836">
    <property type="protein sequence ID" value="AJP74447.1"/>
    <property type="molecule type" value="Genomic_DNA"/>
</dbReference>
<dbReference type="CDD" id="cd18617">
    <property type="entry name" value="GH43_XynB-like"/>
    <property type="match status" value="1"/>
</dbReference>
<feature type="chain" id="PRO_5031120968" evidence="7">
    <location>
        <begin position="21"/>
        <end position="559"/>
    </location>
</feature>
<keyword evidence="2 6" id="KW-0378">Hydrolase</keyword>
<protein>
    <submittedName>
        <fullName evidence="9">Xylan 1,4-beta-xylosidase</fullName>
    </submittedName>
</protein>
<evidence type="ECO:0000256" key="7">
    <source>
        <dbReference type="SAM" id="SignalP"/>
    </source>
</evidence>
<evidence type="ECO:0000256" key="1">
    <source>
        <dbReference type="ARBA" id="ARBA00009865"/>
    </source>
</evidence>
<dbReference type="InterPro" id="IPR023296">
    <property type="entry name" value="Glyco_hydro_beta-prop_sf"/>
</dbReference>
<feature type="signal peptide" evidence="7">
    <location>
        <begin position="1"/>
        <end position="20"/>
    </location>
</feature>
<dbReference type="Proteomes" id="UP000032300">
    <property type="component" value="Chromosome"/>
</dbReference>
<accession>A0A7U5CV03</accession>
<evidence type="ECO:0000256" key="3">
    <source>
        <dbReference type="ARBA" id="ARBA00023295"/>
    </source>
</evidence>
<gene>
    <name evidence="9" type="ORF">TS85_11255</name>
</gene>
<evidence type="ECO:0000256" key="2">
    <source>
        <dbReference type="ARBA" id="ARBA00022801"/>
    </source>
</evidence>
<comment type="similarity">
    <text evidence="1 6">Belongs to the glycosyl hydrolase 43 family.</text>
</comment>
<dbReference type="OrthoDB" id="9801455at2"/>
<dbReference type="InterPro" id="IPR006710">
    <property type="entry name" value="Glyco_hydro_43"/>
</dbReference>
<organism evidence="9 10">
    <name type="scientific">Sphingomonas hengshuiensis</name>
    <dbReference type="NCBI Taxonomy" id="1609977"/>
    <lineage>
        <taxon>Bacteria</taxon>
        <taxon>Pseudomonadati</taxon>
        <taxon>Pseudomonadota</taxon>
        <taxon>Alphaproteobacteria</taxon>
        <taxon>Sphingomonadales</taxon>
        <taxon>Sphingomonadaceae</taxon>
        <taxon>Sphingomonas</taxon>
    </lineage>
</organism>
<dbReference type="InterPro" id="IPR041542">
    <property type="entry name" value="GH43_C2"/>
</dbReference>
<proteinExistence type="inferred from homology"/>
<evidence type="ECO:0000259" key="8">
    <source>
        <dbReference type="Pfam" id="PF17851"/>
    </source>
</evidence>
<dbReference type="PANTHER" id="PTHR42812">
    <property type="entry name" value="BETA-XYLOSIDASE"/>
    <property type="match status" value="1"/>
</dbReference>
<dbReference type="KEGG" id="sphi:TS85_11255"/>
<sequence>MRPAALATLALLAAPLAAQAQPVASFDWFDYRGSDPIDATLRPKPGEYRNPILQGFFPDPSVTRVGEDYYLVTSTFSYFPGIPVFHSRDLVNWTQIGNAIDRPDQLDFKKLGLSRGVFAPTIQAKDGLFYILNTCVDCGGNFTITAKNPAGPWSDPTWLPDLDGGIDPSLFFDEDGRIWILNNGPPEGTPQYQGHRAIWIQEFDLKTLKSFGPRTLLVNGGVDISKKPVWIEGPHIFKKDGWYYLSCAEGGTAEGHSQVLLRSRSVTGPFVPNPANPVLTQRGLPADRADPITSAGHAQLVETQKGDWWATFLAVRPYAGDFYTIGRETFLLPVTWKDGWPQITAPGQTIPYLHARPALPKGAKPAVPTNGAFTVRDEFAGATLPPYWMMARNPRSNWYALQGGALRLTARAEGLGDNANPSFLARRQQHRSATAETLVRFTPEKDGDRAGLSVFQNDDYWFFVGIKQVGGKALVTLDQREGPKAPAAGKTLGTAPVAAGVPLRLRITVQDNRYSFAYAEAKAGTPRWQPLGSVQTDTLTTRTAGGFVGSVFGVFAGRD</sequence>
<evidence type="ECO:0000313" key="9">
    <source>
        <dbReference type="EMBL" id="AJP74447.1"/>
    </source>
</evidence>
<dbReference type="InterPro" id="IPR013320">
    <property type="entry name" value="ConA-like_dom_sf"/>
</dbReference>
<feature type="site" description="Important for catalytic activity, responsible for pKa modulation of the active site Glu and correct orientation of both the proton donor and substrate" evidence="5">
    <location>
        <position position="167"/>
    </location>
</feature>
<dbReference type="Gene3D" id="2.115.10.20">
    <property type="entry name" value="Glycosyl hydrolase domain, family 43"/>
    <property type="match status" value="1"/>
</dbReference>
<dbReference type="Pfam" id="PF04616">
    <property type="entry name" value="Glyco_hydro_43"/>
    <property type="match status" value="1"/>
</dbReference>
<evidence type="ECO:0000256" key="5">
    <source>
        <dbReference type="PIRSR" id="PIRSR606710-2"/>
    </source>
</evidence>
<dbReference type="GO" id="GO:0005975">
    <property type="term" value="P:carbohydrate metabolic process"/>
    <property type="evidence" value="ECO:0007669"/>
    <property type="project" value="InterPro"/>
</dbReference>
<evidence type="ECO:0000313" key="10">
    <source>
        <dbReference type="Proteomes" id="UP000032300"/>
    </source>
</evidence>
<evidence type="ECO:0000256" key="4">
    <source>
        <dbReference type="PIRSR" id="PIRSR606710-1"/>
    </source>
</evidence>